<dbReference type="EMBL" id="JADYXP020000011">
    <property type="protein sequence ID" value="KAL0114498.1"/>
    <property type="molecule type" value="Genomic_DNA"/>
</dbReference>
<feature type="compositionally biased region" description="Basic residues" evidence="1">
    <location>
        <begin position="53"/>
        <end position="70"/>
    </location>
</feature>
<protein>
    <submittedName>
        <fullName evidence="2">Uncharacterized protein</fullName>
    </submittedName>
</protein>
<keyword evidence="3" id="KW-1185">Reference proteome</keyword>
<sequence>MRVLPVYSYRPIVLNRFDLLHSLLQLLPRSCAQKRRRRQEEGEEGGGGGGGGGRRRRRRRRQRGRKRPRRCLQPTPSNSSSLRHVSFAPASPLPRCVPTVPMSRATILLSHRFPMYDPSSFLEYFRRAARLPFSPSLLLRGAIPPLRPLLLPAGWRSTEVGGREEAKLGGGGRHFMEVKRTRRKR</sequence>
<evidence type="ECO:0000313" key="2">
    <source>
        <dbReference type="EMBL" id="KAL0114498.1"/>
    </source>
</evidence>
<feature type="compositionally biased region" description="Polar residues" evidence="1">
    <location>
        <begin position="74"/>
        <end position="83"/>
    </location>
</feature>
<feature type="region of interest" description="Disordered" evidence="1">
    <location>
        <begin position="36"/>
        <end position="85"/>
    </location>
</feature>
<dbReference type="AlphaFoldDB" id="A0AAW2FGA1"/>
<proteinExistence type="predicted"/>
<name>A0AAW2FGA1_9HYME</name>
<gene>
    <name evidence="2" type="ORF">PUN28_011635</name>
</gene>
<accession>A0AAW2FGA1</accession>
<organism evidence="2 3">
    <name type="scientific">Cardiocondyla obscurior</name>
    <dbReference type="NCBI Taxonomy" id="286306"/>
    <lineage>
        <taxon>Eukaryota</taxon>
        <taxon>Metazoa</taxon>
        <taxon>Ecdysozoa</taxon>
        <taxon>Arthropoda</taxon>
        <taxon>Hexapoda</taxon>
        <taxon>Insecta</taxon>
        <taxon>Pterygota</taxon>
        <taxon>Neoptera</taxon>
        <taxon>Endopterygota</taxon>
        <taxon>Hymenoptera</taxon>
        <taxon>Apocrita</taxon>
        <taxon>Aculeata</taxon>
        <taxon>Formicoidea</taxon>
        <taxon>Formicidae</taxon>
        <taxon>Myrmicinae</taxon>
        <taxon>Cardiocondyla</taxon>
    </lineage>
</organism>
<evidence type="ECO:0000256" key="1">
    <source>
        <dbReference type="SAM" id="MobiDB-lite"/>
    </source>
</evidence>
<reference evidence="2 3" key="1">
    <citation type="submission" date="2023-03" db="EMBL/GenBank/DDBJ databases">
        <title>High recombination rates correlate with genetic variation in Cardiocondyla obscurior ants.</title>
        <authorList>
            <person name="Errbii M."/>
        </authorList>
    </citation>
    <scope>NUCLEOTIDE SEQUENCE [LARGE SCALE GENOMIC DNA]</scope>
    <source>
        <strain evidence="2">Alpha-2009</strain>
        <tissue evidence="2">Whole body</tissue>
    </source>
</reference>
<comment type="caution">
    <text evidence="2">The sequence shown here is derived from an EMBL/GenBank/DDBJ whole genome shotgun (WGS) entry which is preliminary data.</text>
</comment>
<dbReference type="Proteomes" id="UP001430953">
    <property type="component" value="Unassembled WGS sequence"/>
</dbReference>
<evidence type="ECO:0000313" key="3">
    <source>
        <dbReference type="Proteomes" id="UP001430953"/>
    </source>
</evidence>